<dbReference type="RefSeq" id="WP_025294946.1">
    <property type="nucleotide sequence ID" value="NZ_CP006644.1"/>
</dbReference>
<dbReference type="Proteomes" id="UP000018851">
    <property type="component" value="Chromosome"/>
</dbReference>
<reference evidence="2 3" key="1">
    <citation type="submission" date="2013-07" db="EMBL/GenBank/DDBJ databases">
        <title>Completed genome of Sphingomonas sanxanigenens NX02.</title>
        <authorList>
            <person name="Ma T."/>
            <person name="Huang H."/>
            <person name="Wu M."/>
            <person name="Li X."/>
            <person name="Li G."/>
        </authorList>
    </citation>
    <scope>NUCLEOTIDE SEQUENCE [LARGE SCALE GENOMIC DNA]</scope>
    <source>
        <strain evidence="2 3">NX02</strain>
    </source>
</reference>
<feature type="transmembrane region" description="Helical" evidence="1">
    <location>
        <begin position="390"/>
        <end position="412"/>
    </location>
</feature>
<gene>
    <name evidence="2" type="ORF">NX02_26260</name>
</gene>
<dbReference type="KEGG" id="ssan:NX02_26260"/>
<feature type="transmembrane region" description="Helical" evidence="1">
    <location>
        <begin position="838"/>
        <end position="857"/>
    </location>
</feature>
<feature type="transmembrane region" description="Helical" evidence="1">
    <location>
        <begin position="15"/>
        <end position="33"/>
    </location>
</feature>
<name>W0AI94_9SPHN</name>
<feature type="transmembrane region" description="Helical" evidence="1">
    <location>
        <begin position="432"/>
        <end position="452"/>
    </location>
</feature>
<keyword evidence="1" id="KW-0812">Transmembrane</keyword>
<dbReference type="GO" id="GO:0042910">
    <property type="term" value="F:xenobiotic transmembrane transporter activity"/>
    <property type="evidence" value="ECO:0007669"/>
    <property type="project" value="TreeGrafter"/>
</dbReference>
<dbReference type="SUPFAM" id="SSF82693">
    <property type="entry name" value="Multidrug efflux transporter AcrB pore domain, PN1, PN2, PC1 and PC2 subdomains"/>
    <property type="match status" value="3"/>
</dbReference>
<feature type="transmembrane region" description="Helical" evidence="1">
    <location>
        <begin position="936"/>
        <end position="957"/>
    </location>
</feature>
<feature type="transmembrane region" description="Helical" evidence="1">
    <location>
        <begin position="361"/>
        <end position="378"/>
    </location>
</feature>
<sequence length="1022" mass="109664">MNFRNISAWSIRNPVPPIVLFVALTLAGIVAFMRMDVNDNPDIEFPAAQIIISQPGAAPTELETQVTQRIEAAVRGITGVDEITSYVSEGTSNTTVQFVIGTPIDRAVNDVREAVSRVRGDLPDGILEPQVVRIDISGGPLAYMSVEAVDMTLEELSWFVDDTIAKRLLNVEGMAQVRRGGGVSREIRIILDPAKLQSFGITAVEVNAQLRQVNLNAAGGRAEIAGSEQSVRVLGNAENAYALGERQIAIGGGRTVKLKDIADVRDLYAEQRALSTMNGRQVLSFAIIKSKGFSDVTVYDNAMKVIDKLRKENPKVRFTQLFTTVDYVKSQYHSAMSAMWEGAILAVLVVFLFLRDWRATVISALAIPLSAIPAFWFMDLMGLSLNGISLLALSLVAGVLVDDAIVEIENIVRHMRMGKSAYQASIDAADEIGLAVLATTMSIVAVFLPVGLMPGISGQFFKNFGLTVVVAVLMSLAVARMITPMVAAYFLKAHGTASHGEGRLMDVYMAVLGWTLRRRWATMGIGVGALVATGFAVATLPMTFQPTINTDYSQVSIEMPPGSTLKQTLDTANTVSALLRKQPEVAAAFADIEEVGEANIFLTLHKDRKRTSVQFERETAPLLADIPDARVNFQSQGGFNGRDLNITLVGSDPEKLYAHALKVVEQLGTLREVRAPRINGDVQRPEITIRPRLDLAADLGVTTSALSQTIRIATLGDIDQNVAKFSLSDRQIPIRVALAEDSRRSLSTIENLPVPTANGGSVPLKVVADIGFGAGPSAIRRYNQERRISIGADLAPGLVSGDAQPKIDALPAVANLPQGVEQAKLGDAKFQAEMLNNFFIALASGIFLVFAVLVLLYKRVLPPLVNMGSLALAPLGGLLALHITGNPLSMPVMIGFLMLLGIVAKNSILLVDFALEEMAAGVPKRDAINDAGHKRAQPIVMTTVAMVAGMLPIALSLSGDGSWRAPMGIFVIGGLILSTFLTLVIVPAGFSLAVGFENWLGPKLRRLFTNGGEGTPQAQPAE</sequence>
<keyword evidence="3" id="KW-1185">Reference proteome</keyword>
<feature type="transmembrane region" description="Helical" evidence="1">
    <location>
        <begin position="864"/>
        <end position="884"/>
    </location>
</feature>
<dbReference type="STRING" id="1123269.NX02_26260"/>
<dbReference type="EMBL" id="CP006644">
    <property type="protein sequence ID" value="AHE56846.1"/>
    <property type="molecule type" value="Genomic_DNA"/>
</dbReference>
<dbReference type="PANTHER" id="PTHR32063:SF77">
    <property type="entry name" value="ACR FAMILY TRANSPORT PROTEIN"/>
    <property type="match status" value="1"/>
</dbReference>
<dbReference type="InterPro" id="IPR001036">
    <property type="entry name" value="Acrflvin-R"/>
</dbReference>
<dbReference type="SUPFAM" id="SSF82866">
    <property type="entry name" value="Multidrug efflux transporter AcrB transmembrane domain"/>
    <property type="match status" value="2"/>
</dbReference>
<feature type="transmembrane region" description="Helical" evidence="1">
    <location>
        <begin position="890"/>
        <end position="915"/>
    </location>
</feature>
<dbReference type="Gene3D" id="1.20.1640.10">
    <property type="entry name" value="Multidrug efflux transporter AcrB transmembrane domain"/>
    <property type="match status" value="2"/>
</dbReference>
<evidence type="ECO:0000313" key="2">
    <source>
        <dbReference type="EMBL" id="AHE56846.1"/>
    </source>
</evidence>
<protein>
    <submittedName>
        <fullName evidence="2">Acriflavin resistance protein</fullName>
    </submittedName>
</protein>
<feature type="transmembrane region" description="Helical" evidence="1">
    <location>
        <begin position="969"/>
        <end position="996"/>
    </location>
</feature>
<organism evidence="2 3">
    <name type="scientific">Sphingomonas sanxanigenens DSM 19645 = NX02</name>
    <dbReference type="NCBI Taxonomy" id="1123269"/>
    <lineage>
        <taxon>Bacteria</taxon>
        <taxon>Pseudomonadati</taxon>
        <taxon>Pseudomonadota</taxon>
        <taxon>Alphaproteobacteria</taxon>
        <taxon>Sphingomonadales</taxon>
        <taxon>Sphingomonadaceae</taxon>
        <taxon>Sphingomonas</taxon>
    </lineage>
</organism>
<evidence type="ECO:0000256" key="1">
    <source>
        <dbReference type="SAM" id="Phobius"/>
    </source>
</evidence>
<proteinExistence type="predicted"/>
<accession>W0AI94</accession>
<dbReference type="PATRIC" id="fig|1123269.5.peg.5147"/>
<evidence type="ECO:0000313" key="3">
    <source>
        <dbReference type="Proteomes" id="UP000018851"/>
    </source>
</evidence>
<dbReference type="eggNOG" id="COG0841">
    <property type="taxonomic scope" value="Bacteria"/>
</dbReference>
<keyword evidence="1" id="KW-0472">Membrane</keyword>
<feature type="transmembrane region" description="Helical" evidence="1">
    <location>
        <begin position="520"/>
        <end position="544"/>
    </location>
</feature>
<dbReference type="GO" id="GO:0005886">
    <property type="term" value="C:plasma membrane"/>
    <property type="evidence" value="ECO:0007669"/>
    <property type="project" value="TreeGrafter"/>
</dbReference>
<dbReference type="Gene3D" id="3.30.70.1320">
    <property type="entry name" value="Multidrug efflux transporter AcrB pore domain like"/>
    <property type="match status" value="1"/>
</dbReference>
<dbReference type="SUPFAM" id="SSF82714">
    <property type="entry name" value="Multidrug efflux transporter AcrB TolC docking domain, DN and DC subdomains"/>
    <property type="match status" value="2"/>
</dbReference>
<dbReference type="Gene3D" id="3.30.70.1440">
    <property type="entry name" value="Multidrug efflux transporter AcrB pore domain"/>
    <property type="match status" value="1"/>
</dbReference>
<dbReference type="PANTHER" id="PTHR32063">
    <property type="match status" value="1"/>
</dbReference>
<dbReference type="InterPro" id="IPR027463">
    <property type="entry name" value="AcrB_DN_DC_subdom"/>
</dbReference>
<dbReference type="OrthoDB" id="9806532at2"/>
<keyword evidence="1" id="KW-1133">Transmembrane helix</keyword>
<dbReference type="Gene3D" id="3.30.70.1430">
    <property type="entry name" value="Multidrug efflux transporter AcrB pore domain"/>
    <property type="match status" value="2"/>
</dbReference>
<dbReference type="HOGENOM" id="CLU_002755_1_2_5"/>
<dbReference type="Pfam" id="PF00873">
    <property type="entry name" value="ACR_tran"/>
    <property type="match status" value="1"/>
</dbReference>
<dbReference type="PRINTS" id="PR00702">
    <property type="entry name" value="ACRIFLAVINRP"/>
</dbReference>
<dbReference type="Gene3D" id="3.30.2090.10">
    <property type="entry name" value="Multidrug efflux transporter AcrB TolC docking domain, DN and DC subdomains"/>
    <property type="match status" value="2"/>
</dbReference>
<feature type="transmembrane region" description="Helical" evidence="1">
    <location>
        <begin position="332"/>
        <end position="354"/>
    </location>
</feature>
<feature type="transmembrane region" description="Helical" evidence="1">
    <location>
        <begin position="464"/>
        <end position="482"/>
    </location>
</feature>
<dbReference type="AlphaFoldDB" id="W0AI94"/>